<protein>
    <submittedName>
        <fullName evidence="1">Uncharacterized protein</fullName>
    </submittedName>
</protein>
<sequence length="62" mass="6781">MALNASSRLRPKVIALQKRGVAVILQRTEAAVENGALAGKTARETYRATVRVRTRRTAESES</sequence>
<dbReference type="EMBL" id="FNKP01000004">
    <property type="protein sequence ID" value="SDR55119.1"/>
    <property type="molecule type" value="Genomic_DNA"/>
</dbReference>
<name>A0A1H1JZE6_9BURK</name>
<reference evidence="2" key="1">
    <citation type="submission" date="2016-10" db="EMBL/GenBank/DDBJ databases">
        <authorList>
            <person name="Varghese N."/>
        </authorList>
    </citation>
    <scope>NUCLEOTIDE SEQUENCE [LARGE SCALE GENOMIC DNA]</scope>
    <source>
        <strain evidence="2">GAS106B</strain>
    </source>
</reference>
<gene>
    <name evidence="1" type="ORF">SAMN05443245_7599</name>
</gene>
<proteinExistence type="predicted"/>
<dbReference type="Proteomes" id="UP000183487">
    <property type="component" value="Unassembled WGS sequence"/>
</dbReference>
<evidence type="ECO:0000313" key="1">
    <source>
        <dbReference type="EMBL" id="SDR55119.1"/>
    </source>
</evidence>
<evidence type="ECO:0000313" key="2">
    <source>
        <dbReference type="Proteomes" id="UP000183487"/>
    </source>
</evidence>
<accession>A0A1H1JZE6</accession>
<organism evidence="1 2">
    <name type="scientific">Paraburkholderia fungorum</name>
    <dbReference type="NCBI Taxonomy" id="134537"/>
    <lineage>
        <taxon>Bacteria</taxon>
        <taxon>Pseudomonadati</taxon>
        <taxon>Pseudomonadota</taxon>
        <taxon>Betaproteobacteria</taxon>
        <taxon>Burkholderiales</taxon>
        <taxon>Burkholderiaceae</taxon>
        <taxon>Paraburkholderia</taxon>
    </lineage>
</organism>
<keyword evidence="2" id="KW-1185">Reference proteome</keyword>
<dbReference type="AlphaFoldDB" id="A0A1H1JZE6"/>